<proteinExistence type="predicted"/>
<accession>A0A5N7D6Y7</accession>
<organism evidence="1 2">
    <name type="scientific">Aspergillus pseudonomiae</name>
    <dbReference type="NCBI Taxonomy" id="1506151"/>
    <lineage>
        <taxon>Eukaryota</taxon>
        <taxon>Fungi</taxon>
        <taxon>Dikarya</taxon>
        <taxon>Ascomycota</taxon>
        <taxon>Pezizomycotina</taxon>
        <taxon>Eurotiomycetes</taxon>
        <taxon>Eurotiomycetidae</taxon>
        <taxon>Eurotiales</taxon>
        <taxon>Aspergillaceae</taxon>
        <taxon>Aspergillus</taxon>
        <taxon>Aspergillus subgen. Circumdati</taxon>
    </lineage>
</organism>
<dbReference type="RefSeq" id="XP_031939490.1">
    <property type="nucleotide sequence ID" value="XM_032082509.1"/>
</dbReference>
<evidence type="ECO:0000313" key="1">
    <source>
        <dbReference type="EMBL" id="KAE8402171.1"/>
    </source>
</evidence>
<dbReference type="EMBL" id="ML736791">
    <property type="protein sequence ID" value="KAE8402171.1"/>
    <property type="molecule type" value="Genomic_DNA"/>
</dbReference>
<dbReference type="AlphaFoldDB" id="A0A5N7D6Y7"/>
<dbReference type="GeneID" id="43667200"/>
<keyword evidence="2" id="KW-1185">Reference proteome</keyword>
<gene>
    <name evidence="1" type="ORF">BDV37DRAFT_252997</name>
</gene>
<protein>
    <submittedName>
        <fullName evidence="1">Uncharacterized protein</fullName>
    </submittedName>
</protein>
<dbReference type="Proteomes" id="UP000325579">
    <property type="component" value="Unassembled WGS sequence"/>
</dbReference>
<sequence length="108" mass="12109">MYNIVPIMRDCDMKCTFISVLGRIYVRNGPMWSCQKQLCEAQLSRRASPVQWSSTQLVLAGFTIDLANSLQQKCNNILTPVAVLIGCQVMQHIPLSVIFRVDICASCD</sequence>
<reference evidence="1 2" key="1">
    <citation type="submission" date="2019-04" db="EMBL/GenBank/DDBJ databases">
        <authorList>
            <consortium name="DOE Joint Genome Institute"/>
            <person name="Mondo S."/>
            <person name="Kjaerbolling I."/>
            <person name="Vesth T."/>
            <person name="Frisvad J.C."/>
            <person name="Nybo J.L."/>
            <person name="Theobald S."/>
            <person name="Kildgaard S."/>
            <person name="Isbrandt T."/>
            <person name="Kuo A."/>
            <person name="Sato A."/>
            <person name="Lyhne E.K."/>
            <person name="Kogle M.E."/>
            <person name="Wiebenga A."/>
            <person name="Kun R.S."/>
            <person name="Lubbers R.J."/>
            <person name="Makela M.R."/>
            <person name="Barry K."/>
            <person name="Chovatia M."/>
            <person name="Clum A."/>
            <person name="Daum C."/>
            <person name="Haridas S."/>
            <person name="He G."/>
            <person name="LaButti K."/>
            <person name="Lipzen A."/>
            <person name="Riley R."/>
            <person name="Salamov A."/>
            <person name="Simmons B.A."/>
            <person name="Magnuson J.K."/>
            <person name="Henrissat B."/>
            <person name="Mortensen U.H."/>
            <person name="Larsen T.O."/>
            <person name="Devries R.P."/>
            <person name="Grigoriev I.V."/>
            <person name="Machida M."/>
            <person name="Baker S.E."/>
            <person name="Andersen M.R."/>
            <person name="Cantor M.N."/>
            <person name="Hua S.X."/>
        </authorList>
    </citation>
    <scope>NUCLEOTIDE SEQUENCE [LARGE SCALE GENOMIC DNA]</scope>
    <source>
        <strain evidence="1 2">CBS 119388</strain>
    </source>
</reference>
<name>A0A5N7D6Y7_9EURO</name>
<evidence type="ECO:0000313" key="2">
    <source>
        <dbReference type="Proteomes" id="UP000325579"/>
    </source>
</evidence>